<keyword evidence="2" id="KW-1185">Reference proteome</keyword>
<sequence>MSAPYYEVQSYTPYYSVQNIAGRYPIMMDVFLCEAEGNLLKETDESKNIAWRSVEDISKLLNQPNKFYAMHFGAIKKIITELL</sequence>
<reference evidence="1 2" key="1">
    <citation type="submission" date="2016-09" db="EMBL/GenBank/DDBJ databases">
        <authorList>
            <person name="Capua I."/>
            <person name="De Benedictis P."/>
            <person name="Joannis T."/>
            <person name="Lombin L.H."/>
            <person name="Cattoli G."/>
        </authorList>
    </citation>
    <scope>NUCLEOTIDE SEQUENCE [LARGE SCALE GENOMIC DNA]</scope>
    <source>
        <strain evidence="1 2">LMG 25899</strain>
    </source>
</reference>
<comment type="caution">
    <text evidence="1">The sequence shown here is derived from an EMBL/GenBank/DDBJ whole genome shotgun (WGS) entry which is preliminary data.</text>
</comment>
<dbReference type="AlphaFoldDB" id="A0A1E5L0Y8"/>
<evidence type="ECO:0008006" key="3">
    <source>
        <dbReference type="Google" id="ProtNLM"/>
    </source>
</evidence>
<evidence type="ECO:0000313" key="1">
    <source>
        <dbReference type="EMBL" id="OEH83822.1"/>
    </source>
</evidence>
<name>A0A1E5L0Y8_9ENTE</name>
<proteinExistence type="predicted"/>
<dbReference type="STRING" id="762845.BCR26_07430"/>
<evidence type="ECO:0000313" key="2">
    <source>
        <dbReference type="Proteomes" id="UP000095256"/>
    </source>
</evidence>
<gene>
    <name evidence="1" type="ORF">BCR26_07430</name>
</gene>
<dbReference type="EMBL" id="MIEK01000002">
    <property type="protein sequence ID" value="OEH83822.1"/>
    <property type="molecule type" value="Genomic_DNA"/>
</dbReference>
<dbReference type="InterPro" id="IPR015797">
    <property type="entry name" value="NUDIX_hydrolase-like_dom_sf"/>
</dbReference>
<organism evidence="1 2">
    <name type="scientific">Enterococcus rivorum</name>
    <dbReference type="NCBI Taxonomy" id="762845"/>
    <lineage>
        <taxon>Bacteria</taxon>
        <taxon>Bacillati</taxon>
        <taxon>Bacillota</taxon>
        <taxon>Bacilli</taxon>
        <taxon>Lactobacillales</taxon>
        <taxon>Enterococcaceae</taxon>
        <taxon>Enterococcus</taxon>
    </lineage>
</organism>
<dbReference type="Proteomes" id="UP000095256">
    <property type="component" value="Unassembled WGS sequence"/>
</dbReference>
<protein>
    <recommendedName>
        <fullName evidence="3">Nudix hydrolase domain-containing protein</fullName>
    </recommendedName>
</protein>
<accession>A0A1E5L0Y8</accession>
<dbReference type="SUPFAM" id="SSF55811">
    <property type="entry name" value="Nudix"/>
    <property type="match status" value="1"/>
</dbReference>